<feature type="transmembrane region" description="Helical" evidence="8">
    <location>
        <begin position="222"/>
        <end position="240"/>
    </location>
</feature>
<evidence type="ECO:0000256" key="4">
    <source>
        <dbReference type="ARBA" id="ARBA00022519"/>
    </source>
</evidence>
<dbReference type="EMBL" id="NDHY01000002">
    <property type="protein sequence ID" value="RII00647.1"/>
    <property type="molecule type" value="Genomic_DNA"/>
</dbReference>
<keyword evidence="3" id="KW-1003">Cell membrane</keyword>
<keyword evidence="4" id="KW-0997">Cell inner membrane</keyword>
<dbReference type="InterPro" id="IPR018076">
    <property type="entry name" value="T2SS_GspF_dom"/>
</dbReference>
<dbReference type="AlphaFoldDB" id="A0A399FX64"/>
<dbReference type="Proteomes" id="UP000266287">
    <property type="component" value="Unassembled WGS sequence"/>
</dbReference>
<evidence type="ECO:0000256" key="7">
    <source>
        <dbReference type="ARBA" id="ARBA00023136"/>
    </source>
</evidence>
<reference evidence="10 11" key="1">
    <citation type="submission" date="2018-08" db="EMBL/GenBank/DDBJ databases">
        <title>Draft genome of candidate division NPL-UPA2 bacterium Unc8 that adapted to ultra-basic serpentinizing groundwater.</title>
        <authorList>
            <person name="Ishii S."/>
            <person name="Suzuki S."/>
            <person name="Nealson K.H."/>
        </authorList>
    </citation>
    <scope>NUCLEOTIDE SEQUENCE [LARGE SCALE GENOMIC DNA]</scope>
    <source>
        <strain evidence="10">Unc8</strain>
    </source>
</reference>
<evidence type="ECO:0000256" key="5">
    <source>
        <dbReference type="ARBA" id="ARBA00022692"/>
    </source>
</evidence>
<evidence type="ECO:0000256" key="2">
    <source>
        <dbReference type="ARBA" id="ARBA00005745"/>
    </source>
</evidence>
<dbReference type="PANTHER" id="PTHR30012:SF4">
    <property type="entry name" value="MSHA BIOGENESIS PROTEIN MSHG"/>
    <property type="match status" value="1"/>
</dbReference>
<evidence type="ECO:0000313" key="10">
    <source>
        <dbReference type="EMBL" id="RII00647.1"/>
    </source>
</evidence>
<keyword evidence="5 8" id="KW-0812">Transmembrane</keyword>
<dbReference type="Pfam" id="PF00482">
    <property type="entry name" value="T2SSF"/>
    <property type="match status" value="2"/>
</dbReference>
<accession>A0A399FX64</accession>
<evidence type="ECO:0000259" key="9">
    <source>
        <dbReference type="Pfam" id="PF00482"/>
    </source>
</evidence>
<feature type="domain" description="Type II secretion system protein GspF" evidence="9">
    <location>
        <begin position="69"/>
        <end position="192"/>
    </location>
</feature>
<comment type="similarity">
    <text evidence="2">Belongs to the GSP F family.</text>
</comment>
<evidence type="ECO:0000313" key="11">
    <source>
        <dbReference type="Proteomes" id="UP000266287"/>
    </source>
</evidence>
<keyword evidence="7 8" id="KW-0472">Membrane</keyword>
<feature type="domain" description="Type II secretion system protein GspF" evidence="9">
    <location>
        <begin position="273"/>
        <end position="394"/>
    </location>
</feature>
<dbReference type="GO" id="GO:0015628">
    <property type="term" value="P:protein secretion by the type II secretion system"/>
    <property type="evidence" value="ECO:0007669"/>
    <property type="project" value="TreeGrafter"/>
</dbReference>
<name>A0A399FX64_UNCN2</name>
<keyword evidence="6 8" id="KW-1133">Transmembrane helix</keyword>
<organism evidence="10 11">
    <name type="scientific">candidate division NPL-UPA2 bacterium Unc8</name>
    <dbReference type="NCBI Taxonomy" id="1980939"/>
    <lineage>
        <taxon>Bacteria</taxon>
    </lineage>
</organism>
<evidence type="ECO:0000256" key="8">
    <source>
        <dbReference type="SAM" id="Phobius"/>
    </source>
</evidence>
<evidence type="ECO:0000256" key="3">
    <source>
        <dbReference type="ARBA" id="ARBA00022475"/>
    </source>
</evidence>
<dbReference type="InterPro" id="IPR003004">
    <property type="entry name" value="GspF/PilC"/>
</dbReference>
<evidence type="ECO:0000256" key="6">
    <source>
        <dbReference type="ARBA" id="ARBA00022989"/>
    </source>
</evidence>
<feature type="transmembrane region" description="Helical" evidence="8">
    <location>
        <begin position="375"/>
        <end position="396"/>
    </location>
</feature>
<sequence length="403" mass="44501">MSKFKYFSRDWLGQVVEGEMVAALPEEVASQLRKEGNTVISMEEILPSKTIKGYIRSGRVKLAEIVAYTRQLATLINAGLPIISALEGMRKETANPELARITSAIINTISAGATLTESFQQHASHLFSDVYISMIQVGEESGQLPDMLERIAEMTEHDFASRAKINSALRYPFIVVAVMILASIILVGFVIPRFVELFAGFGVELPLPTRILIGINHLGQQYGLFVLVGLAALLFGLGFWSKTGKGKSILDRLKLRLPVFGPILLAGTLTRLCRLFGLLIESGTPIIRTLTYLKGTMDNSIFSNLIEQTRRAVEGGESVSSQFKTCPFMPSLIPHMLTVGEETGKLEEMLHHLADNYNNQLDYKLKTLTASIEPLLILSMGIGVAFLAMAVFMPMWDMVKFAR</sequence>
<dbReference type="PANTHER" id="PTHR30012">
    <property type="entry name" value="GENERAL SECRETION PATHWAY PROTEIN"/>
    <property type="match status" value="1"/>
</dbReference>
<comment type="subcellular location">
    <subcellularLocation>
        <location evidence="1">Cell inner membrane</location>
        <topology evidence="1">Multi-pass membrane protein</topology>
    </subcellularLocation>
</comment>
<proteinExistence type="inferred from homology"/>
<dbReference type="PRINTS" id="PR00812">
    <property type="entry name" value="BCTERIALGSPF"/>
</dbReference>
<gene>
    <name evidence="10" type="ORF">B9J77_01080</name>
</gene>
<dbReference type="InterPro" id="IPR042094">
    <property type="entry name" value="T2SS_GspF_sf"/>
</dbReference>
<protein>
    <submittedName>
        <fullName evidence="10">Type II secretion system F family protein</fullName>
    </submittedName>
</protein>
<evidence type="ECO:0000256" key="1">
    <source>
        <dbReference type="ARBA" id="ARBA00004429"/>
    </source>
</evidence>
<comment type="caution">
    <text evidence="10">The sequence shown here is derived from an EMBL/GenBank/DDBJ whole genome shotgun (WGS) entry which is preliminary data.</text>
</comment>
<dbReference type="GO" id="GO:0005886">
    <property type="term" value="C:plasma membrane"/>
    <property type="evidence" value="ECO:0007669"/>
    <property type="project" value="UniProtKB-SubCell"/>
</dbReference>
<dbReference type="FunFam" id="1.20.81.30:FF:000001">
    <property type="entry name" value="Type II secretion system protein F"/>
    <property type="match status" value="1"/>
</dbReference>
<dbReference type="Gene3D" id="1.20.81.30">
    <property type="entry name" value="Type II secretion system (T2SS), domain F"/>
    <property type="match status" value="2"/>
</dbReference>
<feature type="transmembrane region" description="Helical" evidence="8">
    <location>
        <begin position="171"/>
        <end position="191"/>
    </location>
</feature>